<sequence>ETLPDHVATISLASLSRLFPDAVSIYRFLGVQYLSIDSPYSLQGDPVDWENQSVLMGSVYENTSYMIVVHDDSA</sequence>
<dbReference type="Proteomes" id="UP000799766">
    <property type="component" value="Unassembled WGS sequence"/>
</dbReference>
<dbReference type="Pfam" id="PF06985">
    <property type="entry name" value="HET"/>
    <property type="match status" value="1"/>
</dbReference>
<protein>
    <recommendedName>
        <fullName evidence="1">Heterokaryon incompatibility domain-containing protein</fullName>
    </recommendedName>
</protein>
<accession>A0A6A6P5A4</accession>
<name>A0A6A6P5A4_9PEZI</name>
<keyword evidence="3" id="KW-1185">Reference proteome</keyword>
<gene>
    <name evidence="2" type="ORF">BDY21DRAFT_283074</name>
</gene>
<reference evidence="2" key="1">
    <citation type="journal article" date="2020" name="Stud. Mycol.">
        <title>101 Dothideomycetes genomes: a test case for predicting lifestyles and emergence of pathogens.</title>
        <authorList>
            <person name="Haridas S."/>
            <person name="Albert R."/>
            <person name="Binder M."/>
            <person name="Bloem J."/>
            <person name="Labutti K."/>
            <person name="Salamov A."/>
            <person name="Andreopoulos B."/>
            <person name="Baker S."/>
            <person name="Barry K."/>
            <person name="Bills G."/>
            <person name="Bluhm B."/>
            <person name="Cannon C."/>
            <person name="Castanera R."/>
            <person name="Culley D."/>
            <person name="Daum C."/>
            <person name="Ezra D."/>
            <person name="Gonzalez J."/>
            <person name="Henrissat B."/>
            <person name="Kuo A."/>
            <person name="Liang C."/>
            <person name="Lipzen A."/>
            <person name="Lutzoni F."/>
            <person name="Magnuson J."/>
            <person name="Mondo S."/>
            <person name="Nolan M."/>
            <person name="Ohm R."/>
            <person name="Pangilinan J."/>
            <person name="Park H.-J."/>
            <person name="Ramirez L."/>
            <person name="Alfaro M."/>
            <person name="Sun H."/>
            <person name="Tritt A."/>
            <person name="Yoshinaga Y."/>
            <person name="Zwiers L.-H."/>
            <person name="Turgeon B."/>
            <person name="Goodwin S."/>
            <person name="Spatafora J."/>
            <person name="Crous P."/>
            <person name="Grigoriev I."/>
        </authorList>
    </citation>
    <scope>NUCLEOTIDE SEQUENCE</scope>
    <source>
        <strain evidence="2">ATCC 16933</strain>
    </source>
</reference>
<dbReference type="InterPro" id="IPR010730">
    <property type="entry name" value="HET"/>
</dbReference>
<dbReference type="AlphaFoldDB" id="A0A6A6P5A4"/>
<evidence type="ECO:0000259" key="1">
    <source>
        <dbReference type="Pfam" id="PF06985"/>
    </source>
</evidence>
<feature type="domain" description="Heterokaryon incompatibility" evidence="1">
    <location>
        <begin position="12"/>
        <end position="71"/>
    </location>
</feature>
<evidence type="ECO:0000313" key="2">
    <source>
        <dbReference type="EMBL" id="KAF2458984.1"/>
    </source>
</evidence>
<dbReference type="EMBL" id="MU001676">
    <property type="protein sequence ID" value="KAF2458984.1"/>
    <property type="molecule type" value="Genomic_DNA"/>
</dbReference>
<proteinExistence type="predicted"/>
<feature type="non-terminal residue" evidence="2">
    <location>
        <position position="1"/>
    </location>
</feature>
<organism evidence="2 3">
    <name type="scientific">Lineolata rhizophorae</name>
    <dbReference type="NCBI Taxonomy" id="578093"/>
    <lineage>
        <taxon>Eukaryota</taxon>
        <taxon>Fungi</taxon>
        <taxon>Dikarya</taxon>
        <taxon>Ascomycota</taxon>
        <taxon>Pezizomycotina</taxon>
        <taxon>Dothideomycetes</taxon>
        <taxon>Dothideomycetes incertae sedis</taxon>
        <taxon>Lineolatales</taxon>
        <taxon>Lineolataceae</taxon>
        <taxon>Lineolata</taxon>
    </lineage>
</organism>
<evidence type="ECO:0000313" key="3">
    <source>
        <dbReference type="Proteomes" id="UP000799766"/>
    </source>
</evidence>
<dbReference type="OrthoDB" id="3563405at2759"/>